<dbReference type="Proteomes" id="UP000182375">
    <property type="component" value="Unassembled WGS sequence"/>
</dbReference>
<evidence type="ECO:0000313" key="3">
    <source>
        <dbReference type="Proteomes" id="UP000182375"/>
    </source>
</evidence>
<feature type="transmembrane region" description="Helical" evidence="1">
    <location>
        <begin position="41"/>
        <end position="63"/>
    </location>
</feature>
<keyword evidence="1" id="KW-1133">Transmembrane helix</keyword>
<evidence type="ECO:0000313" key="2">
    <source>
        <dbReference type="EMBL" id="SED17150.1"/>
    </source>
</evidence>
<dbReference type="STRING" id="67331.SAMN04490357_4023"/>
<accession>A0A1H4YIX4</accession>
<dbReference type="AlphaFoldDB" id="A0A1H4YIX4"/>
<sequence>MGRAVRWAVAVVAAVAVFVLCAWLVRVVPFEWLPSDDGDRWGVALGFAGAVAAAVGGAVNWWAGQGDTASPGRRVRQTVRAGGRARVYQAGRDLRSGGGGAAAGGGTAGDVVQRARVSGDARVFQAGRDQDVRRRGGR</sequence>
<feature type="transmembrane region" description="Helical" evidence="1">
    <location>
        <begin position="7"/>
        <end position="29"/>
    </location>
</feature>
<organism evidence="2 3">
    <name type="scientific">Streptomyces misionensis</name>
    <dbReference type="NCBI Taxonomy" id="67331"/>
    <lineage>
        <taxon>Bacteria</taxon>
        <taxon>Bacillati</taxon>
        <taxon>Actinomycetota</taxon>
        <taxon>Actinomycetes</taxon>
        <taxon>Kitasatosporales</taxon>
        <taxon>Streptomycetaceae</taxon>
        <taxon>Streptomyces</taxon>
    </lineage>
</organism>
<keyword evidence="1" id="KW-0472">Membrane</keyword>
<evidence type="ECO:0000256" key="1">
    <source>
        <dbReference type="SAM" id="Phobius"/>
    </source>
</evidence>
<dbReference type="EMBL" id="FNTD01000004">
    <property type="protein sequence ID" value="SED17150.1"/>
    <property type="molecule type" value="Genomic_DNA"/>
</dbReference>
<reference evidence="2 3" key="1">
    <citation type="submission" date="2016-10" db="EMBL/GenBank/DDBJ databases">
        <authorList>
            <person name="de Groot N.N."/>
        </authorList>
    </citation>
    <scope>NUCLEOTIDE SEQUENCE [LARGE SCALE GENOMIC DNA]</scope>
    <source>
        <strain evidence="2 3">DSM 40306</strain>
    </source>
</reference>
<protein>
    <submittedName>
        <fullName evidence="2">Uncharacterized protein</fullName>
    </submittedName>
</protein>
<keyword evidence="1" id="KW-0812">Transmembrane</keyword>
<gene>
    <name evidence="2" type="ORF">SAMN04490357_4023</name>
</gene>
<proteinExistence type="predicted"/>
<name>A0A1H4YIX4_9ACTN</name>